<protein>
    <submittedName>
        <fullName evidence="2">Uncharacterized protein</fullName>
    </submittedName>
</protein>
<gene>
    <name evidence="2" type="ORF">B0H16DRAFT_1458756</name>
</gene>
<evidence type="ECO:0000313" key="3">
    <source>
        <dbReference type="Proteomes" id="UP001215598"/>
    </source>
</evidence>
<accession>A0AAD7J5Y9</accession>
<comment type="caution">
    <text evidence="2">The sequence shown here is derived from an EMBL/GenBank/DDBJ whole genome shotgun (WGS) entry which is preliminary data.</text>
</comment>
<reference evidence="2" key="1">
    <citation type="submission" date="2023-03" db="EMBL/GenBank/DDBJ databases">
        <title>Massive genome expansion in bonnet fungi (Mycena s.s.) driven by repeated elements and novel gene families across ecological guilds.</title>
        <authorList>
            <consortium name="Lawrence Berkeley National Laboratory"/>
            <person name="Harder C.B."/>
            <person name="Miyauchi S."/>
            <person name="Viragh M."/>
            <person name="Kuo A."/>
            <person name="Thoen E."/>
            <person name="Andreopoulos B."/>
            <person name="Lu D."/>
            <person name="Skrede I."/>
            <person name="Drula E."/>
            <person name="Henrissat B."/>
            <person name="Morin E."/>
            <person name="Kohler A."/>
            <person name="Barry K."/>
            <person name="LaButti K."/>
            <person name="Morin E."/>
            <person name="Salamov A."/>
            <person name="Lipzen A."/>
            <person name="Mereny Z."/>
            <person name="Hegedus B."/>
            <person name="Baldrian P."/>
            <person name="Stursova M."/>
            <person name="Weitz H."/>
            <person name="Taylor A."/>
            <person name="Grigoriev I.V."/>
            <person name="Nagy L.G."/>
            <person name="Martin F."/>
            <person name="Kauserud H."/>
        </authorList>
    </citation>
    <scope>NUCLEOTIDE SEQUENCE</scope>
    <source>
        <strain evidence="2">CBHHK182m</strain>
    </source>
</reference>
<feature type="region of interest" description="Disordered" evidence="1">
    <location>
        <begin position="1"/>
        <end position="77"/>
    </location>
</feature>
<feature type="compositionally biased region" description="Pro residues" evidence="1">
    <location>
        <begin position="41"/>
        <end position="56"/>
    </location>
</feature>
<keyword evidence="3" id="KW-1185">Reference proteome</keyword>
<name>A0AAD7J5Y9_9AGAR</name>
<evidence type="ECO:0000313" key="2">
    <source>
        <dbReference type="EMBL" id="KAJ7755214.1"/>
    </source>
</evidence>
<evidence type="ECO:0000256" key="1">
    <source>
        <dbReference type="SAM" id="MobiDB-lite"/>
    </source>
</evidence>
<proteinExistence type="predicted"/>
<dbReference type="AlphaFoldDB" id="A0AAD7J5Y9"/>
<dbReference type="Proteomes" id="UP001215598">
    <property type="component" value="Unassembled WGS sequence"/>
</dbReference>
<dbReference type="EMBL" id="JARKIB010000050">
    <property type="protein sequence ID" value="KAJ7755214.1"/>
    <property type="molecule type" value="Genomic_DNA"/>
</dbReference>
<organism evidence="2 3">
    <name type="scientific">Mycena metata</name>
    <dbReference type="NCBI Taxonomy" id="1033252"/>
    <lineage>
        <taxon>Eukaryota</taxon>
        <taxon>Fungi</taxon>
        <taxon>Dikarya</taxon>
        <taxon>Basidiomycota</taxon>
        <taxon>Agaricomycotina</taxon>
        <taxon>Agaricomycetes</taxon>
        <taxon>Agaricomycetidae</taxon>
        <taxon>Agaricales</taxon>
        <taxon>Marasmiineae</taxon>
        <taxon>Mycenaceae</taxon>
        <taxon>Mycena</taxon>
    </lineage>
</organism>
<dbReference type="PRINTS" id="PR01217">
    <property type="entry name" value="PRICHEXTENSN"/>
</dbReference>
<sequence>MPTRSNAYMCAPPGPSPACPLPPLPTAKPTTIRPTRYVSPLPHPGPPPTCPLPPLPTKKATTVQPAPRVEEEKPTPPVIRSLPAGYAFVPPSVPLTFPATYHLIPAGPANEKPRKRKDAVVGYQGAIALFALGIDSRSGDSTCDGPIAIGRSHLGARGLLRYWARGYWFGLKGGFNCGLTGRAIALFGPGDSTMA</sequence>
<feature type="compositionally biased region" description="Pro residues" evidence="1">
    <location>
        <begin position="12"/>
        <end position="26"/>
    </location>
</feature>